<dbReference type="RefSeq" id="WP_380083917.1">
    <property type="nucleotide sequence ID" value="NZ_JBHSWD010000002.1"/>
</dbReference>
<keyword evidence="1" id="KW-0378">Hydrolase</keyword>
<organism evidence="1 2">
    <name type="scientific">Deinococcus lacus</name>
    <dbReference type="NCBI Taxonomy" id="392561"/>
    <lineage>
        <taxon>Bacteria</taxon>
        <taxon>Thermotogati</taxon>
        <taxon>Deinococcota</taxon>
        <taxon>Deinococci</taxon>
        <taxon>Deinococcales</taxon>
        <taxon>Deinococcaceae</taxon>
        <taxon>Deinococcus</taxon>
    </lineage>
</organism>
<evidence type="ECO:0000313" key="2">
    <source>
        <dbReference type="Proteomes" id="UP001596297"/>
    </source>
</evidence>
<comment type="caution">
    <text evidence="1">The sequence shown here is derived from an EMBL/GenBank/DDBJ whole genome shotgun (WGS) entry which is preliminary data.</text>
</comment>
<accession>A0ABW1YGW8</accession>
<name>A0ABW1YGW8_9DEIO</name>
<dbReference type="SUPFAM" id="SSF53697">
    <property type="entry name" value="SIS domain"/>
    <property type="match status" value="1"/>
</dbReference>
<gene>
    <name evidence="1" type="ORF">ACFP81_12840</name>
</gene>
<keyword evidence="2" id="KW-1185">Reference proteome</keyword>
<protein>
    <submittedName>
        <fullName evidence="1">SIS domain-containing protein</fullName>
        <ecNumber evidence="1">3.5.-.-</ecNumber>
    </submittedName>
</protein>
<proteinExistence type="predicted"/>
<dbReference type="EMBL" id="JBHSWD010000002">
    <property type="protein sequence ID" value="MFC6592795.1"/>
    <property type="molecule type" value="Genomic_DNA"/>
</dbReference>
<sequence length="115" mass="11873">MTDSTLNSATLSSATPLMLSETREAPEVIRRQLAQNAALNADLARAIRTRAPAFAVTVARGSSDNACTVLKYALETGLGLPVGSIGPSVRTLYGADLRLEGSLLIAVSQSGAAQT</sequence>
<dbReference type="Proteomes" id="UP001596297">
    <property type="component" value="Unassembled WGS sequence"/>
</dbReference>
<dbReference type="EC" id="3.5.-.-" evidence="1"/>
<reference evidence="2" key="1">
    <citation type="journal article" date="2019" name="Int. J. Syst. Evol. Microbiol.">
        <title>The Global Catalogue of Microorganisms (GCM) 10K type strain sequencing project: providing services to taxonomists for standard genome sequencing and annotation.</title>
        <authorList>
            <consortium name="The Broad Institute Genomics Platform"/>
            <consortium name="The Broad Institute Genome Sequencing Center for Infectious Disease"/>
            <person name="Wu L."/>
            <person name="Ma J."/>
        </authorList>
    </citation>
    <scope>NUCLEOTIDE SEQUENCE [LARGE SCALE GENOMIC DNA]</scope>
    <source>
        <strain evidence="2">CGMCC 1.15772</strain>
    </source>
</reference>
<dbReference type="GO" id="GO:0016787">
    <property type="term" value="F:hydrolase activity"/>
    <property type="evidence" value="ECO:0007669"/>
    <property type="project" value="UniProtKB-KW"/>
</dbReference>
<dbReference type="InterPro" id="IPR046348">
    <property type="entry name" value="SIS_dom_sf"/>
</dbReference>
<dbReference type="Gene3D" id="3.40.50.10490">
    <property type="entry name" value="Glucose-6-phosphate isomerase like protein, domain 1"/>
    <property type="match status" value="1"/>
</dbReference>
<evidence type="ECO:0000313" key="1">
    <source>
        <dbReference type="EMBL" id="MFC6592795.1"/>
    </source>
</evidence>